<name>A0A0M3JVU7_ANISI</name>
<dbReference type="InterPro" id="IPR042505">
    <property type="entry name" value="DYNC2I1"/>
</dbReference>
<dbReference type="OrthoDB" id="2162425at2759"/>
<sequence>MSTKNRLKSKDNDRENRSSKSDKKSTKEKRDRSATKSRHSSKEAVRHDDSDKRHKKSSSDDKSDKKSSSNNKDDGRSGKDKRHSSSTRRHESKGSLRDTAENISTHDSKRTRHSEDDFEDYSEDFEEDTEDDTNNETLIPQRSNENDADSKGTLEGKTDDEIKQKYGESPMLKRILNRPPDLVVEADRANTTARKRTTTSPRISSAQRKIDFTNATVTSVEPSAEMSQRYEMLKDLIGLELVYFDFLELKPVQTQTGDDNLSREIQTEEIECETKWTQYPPVDEIGWGSVINPNASKVIDFNKEDSDLARFKQNHLQSERLRKFIAVSSKVIIDLISSPSDQQTLSPMKHRSKMTFSSGYNVFSIEGLASDSKVTCVRQSGNRLLVAFFIRESLAQNIVRKSLAVEYKCTRPEAPERIMLCEGEVCCCCYSPDGSSAIFFGLNDGSCLAFDLHEPSSFYSTTLPWPDSTKQYCLQTPAYDTSFRSVSLKDDCETHEQAPIVDMCSIGDDAENNIDGSYQLITINQLGTIIIWAIISGSTSNWDIDLGLRPGATLKMNESDVIKPDRVIMDNSTFQPALIANTMLTNPKNKNQFLVGTDAGFILNLVRFKGIAYSGPRIYTNNYALRLNIIDETDPMSAWLFIITVPDKSDEVLCEKLSPFDSSILFAGLSSGCVALYKLQQPEPVIVLRPPNSSRKPVMHIECSPRYQSVFYSIHGGMHLLVWDIATGKSPIAVCDLLSEFHASVLCTTVWSQKSRRGTDETVLPFLALGFSNGQLHVHALEKMSKSQTQSSIVELVQTLNNKL</sequence>
<dbReference type="PANTHER" id="PTHR16022:SF0">
    <property type="entry name" value="CYTOPLASMIC DYNEIN 2 INTERMEDIATE CHAIN 1"/>
    <property type="match status" value="1"/>
</dbReference>
<dbReference type="GO" id="GO:0042073">
    <property type="term" value="P:intraciliary transport"/>
    <property type="evidence" value="ECO:0007669"/>
    <property type="project" value="InterPro"/>
</dbReference>
<proteinExistence type="predicted"/>
<feature type="compositionally biased region" description="Basic and acidic residues" evidence="1">
    <location>
        <begin position="88"/>
        <end position="108"/>
    </location>
</feature>
<evidence type="ECO:0000313" key="2">
    <source>
        <dbReference type="EMBL" id="VDK45912.1"/>
    </source>
</evidence>
<dbReference type="Proteomes" id="UP000267096">
    <property type="component" value="Unassembled WGS sequence"/>
</dbReference>
<feature type="compositionally biased region" description="Acidic residues" evidence="1">
    <location>
        <begin position="116"/>
        <end position="134"/>
    </location>
</feature>
<dbReference type="PANTHER" id="PTHR16022">
    <property type="entry name" value="WD REPEAT DOMAIN 60"/>
    <property type="match status" value="1"/>
</dbReference>
<gene>
    <name evidence="2" type="ORF">ASIM_LOCUS11829</name>
</gene>
<dbReference type="InterPro" id="IPR036322">
    <property type="entry name" value="WD40_repeat_dom_sf"/>
</dbReference>
<dbReference type="AlphaFoldDB" id="A0A0M3JVU7"/>
<reference evidence="4" key="1">
    <citation type="submission" date="2017-02" db="UniProtKB">
        <authorList>
            <consortium name="WormBaseParasite"/>
        </authorList>
    </citation>
    <scope>IDENTIFICATION</scope>
</reference>
<accession>A0A0M3JVU7</accession>
<reference evidence="2 3" key="2">
    <citation type="submission" date="2018-11" db="EMBL/GenBank/DDBJ databases">
        <authorList>
            <consortium name="Pathogen Informatics"/>
        </authorList>
    </citation>
    <scope>NUCLEOTIDE SEQUENCE [LARGE SCALE GENOMIC DNA]</scope>
</reference>
<dbReference type="EMBL" id="UYRR01031106">
    <property type="protein sequence ID" value="VDK45912.1"/>
    <property type="molecule type" value="Genomic_DNA"/>
</dbReference>
<protein>
    <submittedName>
        <fullName evidence="4">WD_REPEATS_REGION domain-containing protein</fullName>
    </submittedName>
</protein>
<dbReference type="SUPFAM" id="SSF50978">
    <property type="entry name" value="WD40 repeat-like"/>
    <property type="match status" value="1"/>
</dbReference>
<dbReference type="GO" id="GO:0005929">
    <property type="term" value="C:cilium"/>
    <property type="evidence" value="ECO:0007669"/>
    <property type="project" value="GOC"/>
</dbReference>
<feature type="region of interest" description="Disordered" evidence="1">
    <location>
        <begin position="1"/>
        <end position="165"/>
    </location>
</feature>
<feature type="compositionally biased region" description="Basic and acidic residues" evidence="1">
    <location>
        <begin position="144"/>
        <end position="165"/>
    </location>
</feature>
<organism evidence="4">
    <name type="scientific">Anisakis simplex</name>
    <name type="common">Herring worm</name>
    <dbReference type="NCBI Taxonomy" id="6269"/>
    <lineage>
        <taxon>Eukaryota</taxon>
        <taxon>Metazoa</taxon>
        <taxon>Ecdysozoa</taxon>
        <taxon>Nematoda</taxon>
        <taxon>Chromadorea</taxon>
        <taxon>Rhabditida</taxon>
        <taxon>Spirurina</taxon>
        <taxon>Ascaridomorpha</taxon>
        <taxon>Ascaridoidea</taxon>
        <taxon>Anisakidae</taxon>
        <taxon>Anisakis</taxon>
        <taxon>Anisakis simplex complex</taxon>
    </lineage>
</organism>
<evidence type="ECO:0000313" key="3">
    <source>
        <dbReference type="Proteomes" id="UP000267096"/>
    </source>
</evidence>
<feature type="compositionally biased region" description="Basic and acidic residues" evidence="1">
    <location>
        <begin position="8"/>
        <end position="78"/>
    </location>
</feature>
<dbReference type="GO" id="GO:0045503">
    <property type="term" value="F:dynein light chain binding"/>
    <property type="evidence" value="ECO:0007669"/>
    <property type="project" value="InterPro"/>
</dbReference>
<keyword evidence="3" id="KW-1185">Reference proteome</keyword>
<dbReference type="GO" id="GO:0005868">
    <property type="term" value="C:cytoplasmic dynein complex"/>
    <property type="evidence" value="ECO:0007669"/>
    <property type="project" value="InterPro"/>
</dbReference>
<evidence type="ECO:0000313" key="4">
    <source>
        <dbReference type="WBParaSite" id="ASIM_0001236301-mRNA-1"/>
    </source>
</evidence>
<evidence type="ECO:0000256" key="1">
    <source>
        <dbReference type="SAM" id="MobiDB-lite"/>
    </source>
</evidence>
<dbReference type="Gene3D" id="2.130.10.10">
    <property type="entry name" value="YVTN repeat-like/Quinoprotein amine dehydrogenase"/>
    <property type="match status" value="1"/>
</dbReference>
<dbReference type="WBParaSite" id="ASIM_0001236301-mRNA-1">
    <property type="protein sequence ID" value="ASIM_0001236301-mRNA-1"/>
    <property type="gene ID" value="ASIM_0001236301"/>
</dbReference>
<dbReference type="GO" id="GO:0045504">
    <property type="term" value="F:dynein heavy chain binding"/>
    <property type="evidence" value="ECO:0007669"/>
    <property type="project" value="InterPro"/>
</dbReference>
<dbReference type="InterPro" id="IPR015943">
    <property type="entry name" value="WD40/YVTN_repeat-like_dom_sf"/>
</dbReference>